<proteinExistence type="predicted"/>
<comment type="caution">
    <text evidence="1">The sequence shown here is derived from an EMBL/GenBank/DDBJ whole genome shotgun (WGS) entry which is preliminary data.</text>
</comment>
<reference evidence="1" key="2">
    <citation type="submission" date="2022-01" db="EMBL/GenBank/DDBJ databases">
        <authorList>
            <person name="Yamashiro T."/>
            <person name="Shiraishi A."/>
            <person name="Satake H."/>
            <person name="Nakayama K."/>
        </authorList>
    </citation>
    <scope>NUCLEOTIDE SEQUENCE</scope>
</reference>
<sequence length="293" mass="34451">MTSLAKCSTLRDDVGGWNWLQMMALYCRRSAAMDQDFTARMSNLLQEMVNAYDEKDEKRLHKLRNMESDAGMKADEIEHCVPSKEWDEHKDFTLRASRLVEDMNEAGLDRRDFIWELRCVSCEIVSEKTALFLEHMMEKEGNRKCKLRDLTKEAREMVVEIESFFLKLMDEEPSHMRVFEGNDKQRGAIGERNWLDMMIVYFDDYASEQDFARRLNWLVGEMNEACEGKVAFFQELWNVVGKTVPAKVAVFLEEMMNKEGSREWELCNLEKEAKERVCEIEFFMGKLMCDVIG</sequence>
<keyword evidence="2" id="KW-1185">Reference proteome</keyword>
<accession>A0ABQ5AVY0</accession>
<reference evidence="1" key="1">
    <citation type="journal article" date="2022" name="Int. J. Mol. Sci.">
        <title>Draft Genome of Tanacetum Coccineum: Genomic Comparison of Closely Related Tanacetum-Family Plants.</title>
        <authorList>
            <person name="Yamashiro T."/>
            <person name="Shiraishi A."/>
            <person name="Nakayama K."/>
            <person name="Satake H."/>
        </authorList>
    </citation>
    <scope>NUCLEOTIDE SEQUENCE</scope>
</reference>
<name>A0ABQ5AVY0_9ASTR</name>
<protein>
    <submittedName>
        <fullName evidence="1">Uncharacterized protein</fullName>
    </submittedName>
</protein>
<dbReference type="EMBL" id="BQNB010012699">
    <property type="protein sequence ID" value="GJT06815.1"/>
    <property type="molecule type" value="Genomic_DNA"/>
</dbReference>
<evidence type="ECO:0000313" key="2">
    <source>
        <dbReference type="Proteomes" id="UP001151760"/>
    </source>
</evidence>
<evidence type="ECO:0000313" key="1">
    <source>
        <dbReference type="EMBL" id="GJT06815.1"/>
    </source>
</evidence>
<dbReference type="Proteomes" id="UP001151760">
    <property type="component" value="Unassembled WGS sequence"/>
</dbReference>
<organism evidence="1 2">
    <name type="scientific">Tanacetum coccineum</name>
    <dbReference type="NCBI Taxonomy" id="301880"/>
    <lineage>
        <taxon>Eukaryota</taxon>
        <taxon>Viridiplantae</taxon>
        <taxon>Streptophyta</taxon>
        <taxon>Embryophyta</taxon>
        <taxon>Tracheophyta</taxon>
        <taxon>Spermatophyta</taxon>
        <taxon>Magnoliopsida</taxon>
        <taxon>eudicotyledons</taxon>
        <taxon>Gunneridae</taxon>
        <taxon>Pentapetalae</taxon>
        <taxon>asterids</taxon>
        <taxon>campanulids</taxon>
        <taxon>Asterales</taxon>
        <taxon>Asteraceae</taxon>
        <taxon>Asteroideae</taxon>
        <taxon>Anthemideae</taxon>
        <taxon>Anthemidinae</taxon>
        <taxon>Tanacetum</taxon>
    </lineage>
</organism>
<gene>
    <name evidence="1" type="ORF">Tco_0841277</name>
</gene>